<protein>
    <submittedName>
        <fullName evidence="1">Uncharacterized protein</fullName>
    </submittedName>
</protein>
<proteinExistence type="predicted"/>
<name>A0AAD5YVB6_9AGAR</name>
<sequence length="147" mass="16368">MSQPEEFSEFITNAVEGLIQRGASNWLIGLTAALKKDHSRIISQIINTGNQWTEENKHRLCAVFDLKFLLEKDKHAIKILEDAIDPSEQCKAIGEQLVDLGLADSLALELGDPKITLEDFELLYPTNAEVLTDTISASVREPDTKDC</sequence>
<evidence type="ECO:0000313" key="1">
    <source>
        <dbReference type="EMBL" id="KAJ3574152.1"/>
    </source>
</evidence>
<dbReference type="EMBL" id="JANIEX010000078">
    <property type="protein sequence ID" value="KAJ3574152.1"/>
    <property type="molecule type" value="Genomic_DNA"/>
</dbReference>
<gene>
    <name evidence="1" type="ORF">NP233_g1953</name>
</gene>
<dbReference type="AlphaFoldDB" id="A0AAD5YVB6"/>
<keyword evidence="2" id="KW-1185">Reference proteome</keyword>
<dbReference type="Proteomes" id="UP001213000">
    <property type="component" value="Unassembled WGS sequence"/>
</dbReference>
<accession>A0AAD5YVB6</accession>
<organism evidence="1 2">
    <name type="scientific">Leucocoprinus birnbaumii</name>
    <dbReference type="NCBI Taxonomy" id="56174"/>
    <lineage>
        <taxon>Eukaryota</taxon>
        <taxon>Fungi</taxon>
        <taxon>Dikarya</taxon>
        <taxon>Basidiomycota</taxon>
        <taxon>Agaricomycotina</taxon>
        <taxon>Agaricomycetes</taxon>
        <taxon>Agaricomycetidae</taxon>
        <taxon>Agaricales</taxon>
        <taxon>Agaricineae</taxon>
        <taxon>Agaricaceae</taxon>
        <taxon>Leucocoprinus</taxon>
    </lineage>
</organism>
<reference evidence="1" key="1">
    <citation type="submission" date="2022-07" db="EMBL/GenBank/DDBJ databases">
        <title>Genome Sequence of Leucocoprinus birnbaumii.</title>
        <authorList>
            <person name="Buettner E."/>
        </authorList>
    </citation>
    <scope>NUCLEOTIDE SEQUENCE</scope>
    <source>
        <strain evidence="1">VT141</strain>
    </source>
</reference>
<evidence type="ECO:0000313" key="2">
    <source>
        <dbReference type="Proteomes" id="UP001213000"/>
    </source>
</evidence>
<comment type="caution">
    <text evidence="1">The sequence shown here is derived from an EMBL/GenBank/DDBJ whole genome shotgun (WGS) entry which is preliminary data.</text>
</comment>